<evidence type="ECO:0000313" key="3">
    <source>
        <dbReference type="Proteomes" id="UP000287857"/>
    </source>
</evidence>
<evidence type="ECO:0000313" key="2">
    <source>
        <dbReference type="EMBL" id="RST95129.1"/>
    </source>
</evidence>
<name>A0A429ZNA3_9ENTE</name>
<keyword evidence="1" id="KW-1133">Transmembrane helix</keyword>
<organism evidence="2 3">
    <name type="scientific">Vagococcus vulneris</name>
    <dbReference type="NCBI Taxonomy" id="1977869"/>
    <lineage>
        <taxon>Bacteria</taxon>
        <taxon>Bacillati</taxon>
        <taxon>Bacillota</taxon>
        <taxon>Bacilli</taxon>
        <taxon>Lactobacillales</taxon>
        <taxon>Enterococcaceae</taxon>
        <taxon>Vagococcus</taxon>
    </lineage>
</organism>
<keyword evidence="1" id="KW-0472">Membrane</keyword>
<dbReference type="InterPro" id="IPR019235">
    <property type="entry name" value="DUF2178_TM"/>
</dbReference>
<gene>
    <name evidence="2" type="ORF">CBF37_11520</name>
</gene>
<dbReference type="OrthoDB" id="2200339at2"/>
<feature type="transmembrane region" description="Helical" evidence="1">
    <location>
        <begin position="92"/>
        <end position="113"/>
    </location>
</feature>
<dbReference type="EMBL" id="NGJS01000035">
    <property type="protein sequence ID" value="RST95129.1"/>
    <property type="molecule type" value="Genomic_DNA"/>
</dbReference>
<evidence type="ECO:0008006" key="4">
    <source>
        <dbReference type="Google" id="ProtNLM"/>
    </source>
</evidence>
<dbReference type="Proteomes" id="UP000287857">
    <property type="component" value="Unassembled WGS sequence"/>
</dbReference>
<dbReference type="RefSeq" id="WP_125984878.1">
    <property type="nucleotide sequence ID" value="NZ_NGJS01000035.1"/>
</dbReference>
<proteinExistence type="predicted"/>
<accession>A0A429ZNA3</accession>
<reference evidence="2 3" key="1">
    <citation type="submission" date="2017-05" db="EMBL/GenBank/DDBJ databases">
        <title>Vagococcus spp. assemblies.</title>
        <authorList>
            <person name="Gulvik C.A."/>
        </authorList>
    </citation>
    <scope>NUCLEOTIDE SEQUENCE [LARGE SCALE GENOMIC DNA]</scope>
    <source>
        <strain evidence="2 3">SS1995</strain>
    </source>
</reference>
<comment type="caution">
    <text evidence="2">The sequence shown here is derived from an EMBL/GenBank/DDBJ whole genome shotgun (WGS) entry which is preliminary data.</text>
</comment>
<dbReference type="Pfam" id="PF09946">
    <property type="entry name" value="DUF2178"/>
    <property type="match status" value="1"/>
</dbReference>
<feature type="transmembrane region" description="Helical" evidence="1">
    <location>
        <begin position="7"/>
        <end position="23"/>
    </location>
</feature>
<dbReference type="AlphaFoldDB" id="A0A429ZNA3"/>
<keyword evidence="3" id="KW-1185">Reference proteome</keyword>
<keyword evidence="1" id="KW-0812">Transmembrane</keyword>
<protein>
    <recommendedName>
        <fullName evidence="4">DUF3796 domain-containing protein</fullName>
    </recommendedName>
</protein>
<evidence type="ECO:0000256" key="1">
    <source>
        <dbReference type="SAM" id="Phobius"/>
    </source>
</evidence>
<sequence>MKKELTNKSWLIGFLGFLGLLGLKGEPNLLLFFAFFGGFQYIWLYKLGTNYDERLIENRNKAGIKAFQIALVFGLIANIILSFMFIDYEMLYRGALLIFSLTFAIGVNSWSYLTYKYDKED</sequence>
<feature type="transmembrane region" description="Helical" evidence="1">
    <location>
        <begin position="66"/>
        <end position="86"/>
    </location>
</feature>